<keyword evidence="2" id="KW-1185">Reference proteome</keyword>
<dbReference type="AlphaFoldDB" id="A0A0M8QNB2"/>
<sequence>MRIKTGGQHQGWTVVHQARRAWRGSFEGVWLGVEESAGHWMVGRQHDGQSMDDGFDADGNWATSRHFRERNEYLNMRRALAAYDEEAQNASDVWNGMWDQRAHEAVARHLAHRVPFPAPVRLSAGWIGRGLTDHHPPRGSTFPLDGPEAKYELIRYLQGQTRFDEIVTEPGSVSEEEAYQLAINATGPIRFVCRGVTFYLGE</sequence>
<dbReference type="OrthoDB" id="4251674at2"/>
<name>A0A0M8QNB2_9ACTN</name>
<organism evidence="1 2">
    <name type="scientific">Streptomyces caelestis</name>
    <dbReference type="NCBI Taxonomy" id="36816"/>
    <lineage>
        <taxon>Bacteria</taxon>
        <taxon>Bacillati</taxon>
        <taxon>Actinomycetota</taxon>
        <taxon>Actinomycetes</taxon>
        <taxon>Kitasatosporales</taxon>
        <taxon>Streptomycetaceae</taxon>
        <taxon>Streptomyces</taxon>
    </lineage>
</organism>
<gene>
    <name evidence="1" type="ORF">ADK41_01180</name>
</gene>
<dbReference type="EMBL" id="LGCN01000001">
    <property type="protein sequence ID" value="KOT46817.1"/>
    <property type="molecule type" value="Genomic_DNA"/>
</dbReference>
<proteinExistence type="predicted"/>
<evidence type="ECO:0000313" key="2">
    <source>
        <dbReference type="Proteomes" id="UP000037773"/>
    </source>
</evidence>
<protein>
    <submittedName>
        <fullName evidence="1">Uncharacterized protein</fullName>
    </submittedName>
</protein>
<comment type="caution">
    <text evidence="1">The sequence shown here is derived from an EMBL/GenBank/DDBJ whole genome shotgun (WGS) entry which is preliminary data.</text>
</comment>
<accession>A0A0M8QNB2</accession>
<dbReference type="Proteomes" id="UP000037773">
    <property type="component" value="Unassembled WGS sequence"/>
</dbReference>
<reference evidence="1 2" key="1">
    <citation type="submission" date="2015-07" db="EMBL/GenBank/DDBJ databases">
        <authorList>
            <person name="Noorani M."/>
        </authorList>
    </citation>
    <scope>NUCLEOTIDE SEQUENCE [LARGE SCALE GENOMIC DNA]</scope>
    <source>
        <strain evidence="1 2">NRRL B-24567</strain>
    </source>
</reference>
<dbReference type="PATRIC" id="fig|36816.3.peg.258"/>
<evidence type="ECO:0000313" key="1">
    <source>
        <dbReference type="EMBL" id="KOT46817.1"/>
    </source>
</evidence>
<dbReference type="RefSeq" id="WP_030819358.1">
    <property type="nucleotide sequence ID" value="NZ_LGCN01000001.1"/>
</dbReference>